<comment type="caution">
    <text evidence="1">The sequence shown here is derived from an EMBL/GenBank/DDBJ whole genome shotgun (WGS) entry which is preliminary data.</text>
</comment>
<name>A0ABR3LGS1_9TELE</name>
<keyword evidence="2" id="KW-1185">Reference proteome</keyword>
<organism evidence="1 2">
    <name type="scientific">Cirrhinus molitorella</name>
    <name type="common">mud carp</name>
    <dbReference type="NCBI Taxonomy" id="172907"/>
    <lineage>
        <taxon>Eukaryota</taxon>
        <taxon>Metazoa</taxon>
        <taxon>Chordata</taxon>
        <taxon>Craniata</taxon>
        <taxon>Vertebrata</taxon>
        <taxon>Euteleostomi</taxon>
        <taxon>Actinopterygii</taxon>
        <taxon>Neopterygii</taxon>
        <taxon>Teleostei</taxon>
        <taxon>Ostariophysi</taxon>
        <taxon>Cypriniformes</taxon>
        <taxon>Cyprinidae</taxon>
        <taxon>Labeoninae</taxon>
        <taxon>Labeonini</taxon>
        <taxon>Cirrhinus</taxon>
    </lineage>
</organism>
<protein>
    <submittedName>
        <fullName evidence="1">Uncharacterized protein</fullName>
    </submittedName>
</protein>
<evidence type="ECO:0000313" key="1">
    <source>
        <dbReference type="EMBL" id="KAL1252107.1"/>
    </source>
</evidence>
<sequence>MSAQRMWKCLNNRCSIHPDPGPPAFSIQEKKQYDKASLIFLKHPFCEQRSVVFLLEHLHQHLRSALDEEEK</sequence>
<dbReference type="Proteomes" id="UP001558613">
    <property type="component" value="Unassembled WGS sequence"/>
</dbReference>
<dbReference type="EMBL" id="JAYMGO010000022">
    <property type="protein sequence ID" value="KAL1252107.1"/>
    <property type="molecule type" value="Genomic_DNA"/>
</dbReference>
<reference evidence="1 2" key="1">
    <citation type="submission" date="2023-09" db="EMBL/GenBank/DDBJ databases">
        <authorList>
            <person name="Wang M."/>
        </authorList>
    </citation>
    <scope>NUCLEOTIDE SEQUENCE [LARGE SCALE GENOMIC DNA]</scope>
    <source>
        <strain evidence="1">GT-2023</strain>
        <tissue evidence="1">Liver</tissue>
    </source>
</reference>
<evidence type="ECO:0000313" key="2">
    <source>
        <dbReference type="Proteomes" id="UP001558613"/>
    </source>
</evidence>
<proteinExistence type="predicted"/>
<gene>
    <name evidence="1" type="ORF">QQF64_019903</name>
</gene>
<accession>A0ABR3LGS1</accession>